<evidence type="ECO:0000313" key="2">
    <source>
        <dbReference type="EMBL" id="KAJ7228568.1"/>
    </source>
</evidence>
<sequence>MISALDCDVRPGSGLGIFELGTSLWNVLDLLRRLQHSFPQVDVKYDTDTSSMTPIVLYIRPHLELLFSGKQQRLHTIILRKLRVRDPPVTLRYKDVTLSSPEEVLKRVFVSRTFGPTYPYHGDNDLRSDLRYPGVWFSFEEDGMGDGLKGMQTEDRMQEVKRVIVSQKERDGEDRDALGEPAECPAMDGDISRAIVKVHEGVALHFFPSTTPPVHIRLGETTAQDLTMDLGPPNRVHYKEDERMTIHSTAYTSESSEPSYFYNYFQHGLDFLLSPTHVVIKIILHSNIPGSPLFQRYKRCNWEIEGRPEDDEDDAPPRKRFYDRFETISHFLSPREPPPSMLLDRTDEEEALTLPSSTTRLHGYDGIILEVSEASQVVAVMLF</sequence>
<dbReference type="EMBL" id="JARJCW010000002">
    <property type="protein sequence ID" value="KAJ7228568.1"/>
    <property type="molecule type" value="Genomic_DNA"/>
</dbReference>
<proteinExistence type="inferred from homology"/>
<comment type="caution">
    <text evidence="2">The sequence shown here is derived from an EMBL/GenBank/DDBJ whole genome shotgun (WGS) entry which is preliminary data.</text>
</comment>
<gene>
    <name evidence="2" type="ORF">GGX14DRAFT_345394</name>
</gene>
<dbReference type="InterPro" id="IPR039156">
    <property type="entry name" value="PHAF1/BROMI"/>
</dbReference>
<organism evidence="2 3">
    <name type="scientific">Mycena pura</name>
    <dbReference type="NCBI Taxonomy" id="153505"/>
    <lineage>
        <taxon>Eukaryota</taxon>
        <taxon>Fungi</taxon>
        <taxon>Dikarya</taxon>
        <taxon>Basidiomycota</taxon>
        <taxon>Agaricomycotina</taxon>
        <taxon>Agaricomycetes</taxon>
        <taxon>Agaricomycetidae</taxon>
        <taxon>Agaricales</taxon>
        <taxon>Marasmiineae</taxon>
        <taxon>Mycenaceae</taxon>
        <taxon>Mycena</taxon>
    </lineage>
</organism>
<dbReference type="InterPro" id="IPR005373">
    <property type="entry name" value="PHAF1"/>
</dbReference>
<dbReference type="Pfam" id="PF03676">
    <property type="entry name" value="PHAF1"/>
    <property type="match status" value="1"/>
</dbReference>
<dbReference type="GO" id="GO:0043001">
    <property type="term" value="P:Golgi to plasma membrane protein transport"/>
    <property type="evidence" value="ECO:0007669"/>
    <property type="project" value="TreeGrafter"/>
</dbReference>
<dbReference type="Proteomes" id="UP001219525">
    <property type="component" value="Unassembled WGS sequence"/>
</dbReference>
<name>A0AAD7E4L1_9AGAR</name>
<keyword evidence="3" id="KW-1185">Reference proteome</keyword>
<dbReference type="AlphaFoldDB" id="A0AAD7E4L1"/>
<comment type="similarity">
    <text evidence="1">Belongs to the PHAF1 family.</text>
</comment>
<dbReference type="PANTHER" id="PTHR13465">
    <property type="entry name" value="UPF0183 PROTEIN"/>
    <property type="match status" value="1"/>
</dbReference>
<protein>
    <submittedName>
        <fullName evidence="2">Uncharacterized protein</fullName>
    </submittedName>
</protein>
<evidence type="ECO:0000313" key="3">
    <source>
        <dbReference type="Proteomes" id="UP001219525"/>
    </source>
</evidence>
<evidence type="ECO:0000256" key="1">
    <source>
        <dbReference type="ARBA" id="ARBA00024339"/>
    </source>
</evidence>
<dbReference type="PANTHER" id="PTHR13465:SF2">
    <property type="entry name" value="PHAGOSOME ASSEMBLY FACTOR 1"/>
    <property type="match status" value="1"/>
</dbReference>
<accession>A0AAD7E4L1</accession>
<dbReference type="GO" id="GO:0005802">
    <property type="term" value="C:trans-Golgi network"/>
    <property type="evidence" value="ECO:0007669"/>
    <property type="project" value="TreeGrafter"/>
</dbReference>
<reference evidence="2" key="1">
    <citation type="submission" date="2023-03" db="EMBL/GenBank/DDBJ databases">
        <title>Massive genome expansion in bonnet fungi (Mycena s.s.) driven by repeated elements and novel gene families across ecological guilds.</title>
        <authorList>
            <consortium name="Lawrence Berkeley National Laboratory"/>
            <person name="Harder C.B."/>
            <person name="Miyauchi S."/>
            <person name="Viragh M."/>
            <person name="Kuo A."/>
            <person name="Thoen E."/>
            <person name="Andreopoulos B."/>
            <person name="Lu D."/>
            <person name="Skrede I."/>
            <person name="Drula E."/>
            <person name="Henrissat B."/>
            <person name="Morin E."/>
            <person name="Kohler A."/>
            <person name="Barry K."/>
            <person name="LaButti K."/>
            <person name="Morin E."/>
            <person name="Salamov A."/>
            <person name="Lipzen A."/>
            <person name="Mereny Z."/>
            <person name="Hegedus B."/>
            <person name="Baldrian P."/>
            <person name="Stursova M."/>
            <person name="Weitz H."/>
            <person name="Taylor A."/>
            <person name="Grigoriev I.V."/>
            <person name="Nagy L.G."/>
            <person name="Martin F."/>
            <person name="Kauserud H."/>
        </authorList>
    </citation>
    <scope>NUCLEOTIDE SEQUENCE</scope>
    <source>
        <strain evidence="2">9144</strain>
    </source>
</reference>